<dbReference type="InParanoid" id="A0A1C4YCY6"/>
<dbReference type="InterPro" id="IPR036388">
    <property type="entry name" value="WH-like_DNA-bd_sf"/>
</dbReference>
<evidence type="ECO:0000313" key="1">
    <source>
        <dbReference type="EMBL" id="SCF18558.1"/>
    </source>
</evidence>
<protein>
    <recommendedName>
        <fullName evidence="3">DNA-binding MarR family transcriptional regulator</fullName>
    </recommendedName>
</protein>
<proteinExistence type="predicted"/>
<evidence type="ECO:0008006" key="3">
    <source>
        <dbReference type="Google" id="ProtNLM"/>
    </source>
</evidence>
<dbReference type="InterPro" id="IPR036390">
    <property type="entry name" value="WH_DNA-bd_sf"/>
</dbReference>
<dbReference type="Gene3D" id="1.10.10.10">
    <property type="entry name" value="Winged helix-like DNA-binding domain superfamily/Winged helix DNA-binding domain"/>
    <property type="match status" value="1"/>
</dbReference>
<sequence length="144" mass="15720">MKPTSRPIGYWLRHLHNLIEAQFEAALAEDRLGRRHWQTLHLLHEAARTRAQLDAALAPFGTDGDGAVDDLARRGWVARDDDGRLGLTTAGQTAHAQVAARVEEARARLMSGLTTEQYVETVRVLAVMAGNLESASPTAGAETR</sequence>
<keyword evidence="2" id="KW-1185">Reference proteome</keyword>
<dbReference type="AlphaFoldDB" id="A0A1C4YCY6"/>
<name>A0A1C4YCY6_MICEC</name>
<dbReference type="RefSeq" id="WP_088982853.1">
    <property type="nucleotide sequence ID" value="NZ_LT607413.1"/>
</dbReference>
<dbReference type="Proteomes" id="UP000198253">
    <property type="component" value="Chromosome I"/>
</dbReference>
<dbReference type="OrthoDB" id="3697068at2"/>
<dbReference type="EMBL" id="LT607413">
    <property type="protein sequence ID" value="SCF18558.1"/>
    <property type="molecule type" value="Genomic_DNA"/>
</dbReference>
<dbReference type="SUPFAM" id="SSF46785">
    <property type="entry name" value="Winged helix' DNA-binding domain"/>
    <property type="match status" value="1"/>
</dbReference>
<organism evidence="1 2">
    <name type="scientific">Micromonospora echinospora</name>
    <name type="common">Micromonospora purpurea</name>
    <dbReference type="NCBI Taxonomy" id="1877"/>
    <lineage>
        <taxon>Bacteria</taxon>
        <taxon>Bacillati</taxon>
        <taxon>Actinomycetota</taxon>
        <taxon>Actinomycetes</taxon>
        <taxon>Micromonosporales</taxon>
        <taxon>Micromonosporaceae</taxon>
        <taxon>Micromonospora</taxon>
    </lineage>
</organism>
<gene>
    <name evidence="1" type="ORF">GA0070618_3842</name>
</gene>
<reference evidence="2" key="1">
    <citation type="submission" date="2016-06" db="EMBL/GenBank/DDBJ databases">
        <authorList>
            <person name="Varghese N."/>
            <person name="Submissions Spin"/>
        </authorList>
    </citation>
    <scope>NUCLEOTIDE SEQUENCE [LARGE SCALE GENOMIC DNA]</scope>
    <source>
        <strain evidence="2">DSM 43816</strain>
    </source>
</reference>
<evidence type="ECO:0000313" key="2">
    <source>
        <dbReference type="Proteomes" id="UP000198253"/>
    </source>
</evidence>
<accession>A0A1C4YCY6</accession>